<keyword evidence="3" id="KW-1185">Reference proteome</keyword>
<evidence type="ECO:0000313" key="3">
    <source>
        <dbReference type="Proteomes" id="UP000078541"/>
    </source>
</evidence>
<feature type="non-terminal residue" evidence="2">
    <location>
        <position position="1"/>
    </location>
</feature>
<dbReference type="EMBL" id="KQ981617">
    <property type="protein sequence ID" value="KYN39279.1"/>
    <property type="molecule type" value="Genomic_DNA"/>
</dbReference>
<name>A0A195FGZ6_9HYME</name>
<evidence type="ECO:0000313" key="2">
    <source>
        <dbReference type="EMBL" id="KYN39279.1"/>
    </source>
</evidence>
<organism evidence="2 3">
    <name type="scientific">Trachymyrmex septentrionalis</name>
    <dbReference type="NCBI Taxonomy" id="34720"/>
    <lineage>
        <taxon>Eukaryota</taxon>
        <taxon>Metazoa</taxon>
        <taxon>Ecdysozoa</taxon>
        <taxon>Arthropoda</taxon>
        <taxon>Hexapoda</taxon>
        <taxon>Insecta</taxon>
        <taxon>Pterygota</taxon>
        <taxon>Neoptera</taxon>
        <taxon>Endopterygota</taxon>
        <taxon>Hymenoptera</taxon>
        <taxon>Apocrita</taxon>
        <taxon>Aculeata</taxon>
        <taxon>Formicoidea</taxon>
        <taxon>Formicidae</taxon>
        <taxon>Myrmicinae</taxon>
        <taxon>Trachymyrmex</taxon>
    </lineage>
</organism>
<gene>
    <name evidence="2" type="ORF">ALC56_06356</name>
</gene>
<evidence type="ECO:0000256" key="1">
    <source>
        <dbReference type="SAM" id="MobiDB-lite"/>
    </source>
</evidence>
<dbReference type="AlphaFoldDB" id="A0A195FGZ6"/>
<feature type="region of interest" description="Disordered" evidence="1">
    <location>
        <begin position="17"/>
        <end position="43"/>
    </location>
</feature>
<reference evidence="2 3" key="1">
    <citation type="submission" date="2016-03" db="EMBL/GenBank/DDBJ databases">
        <title>Trachymyrmex septentrionalis WGS genome.</title>
        <authorList>
            <person name="Nygaard S."/>
            <person name="Hu H."/>
            <person name="Boomsma J."/>
            <person name="Zhang G."/>
        </authorList>
    </citation>
    <scope>NUCLEOTIDE SEQUENCE [LARGE SCALE GENOMIC DNA]</scope>
    <source>
        <strain evidence="2">Tsep2-gDNA-1</strain>
        <tissue evidence="2">Whole body</tissue>
    </source>
</reference>
<dbReference type="Proteomes" id="UP000078541">
    <property type="component" value="Unassembled WGS sequence"/>
</dbReference>
<proteinExistence type="predicted"/>
<protein>
    <submittedName>
        <fullName evidence="2">Uncharacterized protein</fullName>
    </submittedName>
</protein>
<accession>A0A195FGZ6</accession>
<sequence>SFAEGCHCKIRLSSARAGQGKHRARLKEQSEASASDTVGGDSITKPIILMPMRKF</sequence>